<evidence type="ECO:0000256" key="2">
    <source>
        <dbReference type="ARBA" id="ARBA00022737"/>
    </source>
</evidence>
<proteinExistence type="predicted"/>
<evidence type="ECO:0000256" key="5">
    <source>
        <dbReference type="PROSITE-ProRule" id="PRU00125"/>
    </source>
</evidence>
<dbReference type="CDD" id="cd00051">
    <property type="entry name" value="EFh"/>
    <property type="match status" value="2"/>
</dbReference>
<dbReference type="Gene3D" id="1.10.238.10">
    <property type="entry name" value="EF-hand"/>
    <property type="match status" value="2"/>
</dbReference>
<dbReference type="PROSITE" id="PS50023">
    <property type="entry name" value="LIM_DOMAIN_2"/>
    <property type="match status" value="1"/>
</dbReference>
<name>A0A9Q0RAI6_ANAIG</name>
<dbReference type="SMART" id="SM00054">
    <property type="entry name" value="EFh"/>
    <property type="match status" value="4"/>
</dbReference>
<evidence type="ECO:0000256" key="4">
    <source>
        <dbReference type="ARBA" id="ARBA00022837"/>
    </source>
</evidence>
<reference evidence="9" key="1">
    <citation type="submission" date="2022-10" db="EMBL/GenBank/DDBJ databases">
        <title>Novel sulphate-reducing endosymbionts in the free-living metamonad Anaeramoeba.</title>
        <authorList>
            <person name="Jerlstrom-Hultqvist J."/>
            <person name="Cepicka I."/>
            <person name="Gallot-Lavallee L."/>
            <person name="Salas-Leiva D."/>
            <person name="Curtis B.A."/>
            <person name="Zahonova K."/>
            <person name="Pipaliya S."/>
            <person name="Dacks J."/>
            <person name="Roger A.J."/>
        </authorList>
    </citation>
    <scope>NUCLEOTIDE SEQUENCE</scope>
    <source>
        <strain evidence="9">BMAN</strain>
    </source>
</reference>
<protein>
    <submittedName>
        <fullName evidence="9">Calmodulin</fullName>
    </submittedName>
</protein>
<dbReference type="Gene3D" id="2.10.110.10">
    <property type="entry name" value="Cysteine Rich Protein"/>
    <property type="match status" value="1"/>
</dbReference>
<evidence type="ECO:0000256" key="6">
    <source>
        <dbReference type="SAM" id="MobiDB-lite"/>
    </source>
</evidence>
<dbReference type="InterPro" id="IPR001781">
    <property type="entry name" value="Znf_LIM"/>
</dbReference>
<dbReference type="InterPro" id="IPR011992">
    <property type="entry name" value="EF-hand-dom_pair"/>
</dbReference>
<comment type="caution">
    <text evidence="9">The sequence shown here is derived from an EMBL/GenBank/DDBJ whole genome shotgun (WGS) entry which is preliminary data.</text>
</comment>
<feature type="compositionally biased region" description="Basic residues" evidence="6">
    <location>
        <begin position="1"/>
        <end position="18"/>
    </location>
</feature>
<dbReference type="SMART" id="SM00132">
    <property type="entry name" value="LIM"/>
    <property type="match status" value="1"/>
</dbReference>
<dbReference type="Pfam" id="PF00412">
    <property type="entry name" value="LIM"/>
    <property type="match status" value="1"/>
</dbReference>
<sequence length="234" mass="26933">MSGRRPRGRAARTRRQVPPRRDPPPSCTACRRRFRSINSKVIVMSKPYHFNCLKCSNCQKVVPRDQLKVHQNKFFCAQHAPQGAINAPSEDPKITMEKKVKESFDKIDTNKNGTLDPDEFSKFCEVMGNDLTDWEIDLITRIADQNNDGVITFDEFKRFVLIDPKNIPEDALKKIFNAFDLDGNGTIIQSEFKKIAKYLRVELSKDQIKGIFKSIDTDKSGGISYDEFKKWILK</sequence>
<dbReference type="AlphaFoldDB" id="A0A9Q0RAI6"/>
<dbReference type="PROSITE" id="PS00478">
    <property type="entry name" value="LIM_DOMAIN_1"/>
    <property type="match status" value="1"/>
</dbReference>
<dbReference type="PANTHER" id="PTHR23050">
    <property type="entry name" value="CALCIUM BINDING PROTEIN"/>
    <property type="match status" value="1"/>
</dbReference>
<dbReference type="InterPro" id="IPR002048">
    <property type="entry name" value="EF_hand_dom"/>
</dbReference>
<dbReference type="PROSITE" id="PS50222">
    <property type="entry name" value="EF_HAND_2"/>
    <property type="match status" value="4"/>
</dbReference>
<feature type="domain" description="EF-hand" evidence="8">
    <location>
        <begin position="141"/>
        <end position="166"/>
    </location>
</feature>
<feature type="domain" description="EF-hand" evidence="8">
    <location>
        <begin position="95"/>
        <end position="130"/>
    </location>
</feature>
<dbReference type="GO" id="GO:0005509">
    <property type="term" value="F:calcium ion binding"/>
    <property type="evidence" value="ECO:0007669"/>
    <property type="project" value="InterPro"/>
</dbReference>
<evidence type="ECO:0000259" key="8">
    <source>
        <dbReference type="PROSITE" id="PS50222"/>
    </source>
</evidence>
<gene>
    <name evidence="9" type="ORF">M0811_09074</name>
</gene>
<feature type="domain" description="EF-hand" evidence="8">
    <location>
        <begin position="167"/>
        <end position="202"/>
    </location>
</feature>
<dbReference type="Pfam" id="PF13499">
    <property type="entry name" value="EF-hand_7"/>
    <property type="match status" value="2"/>
</dbReference>
<keyword evidence="1 5" id="KW-0479">Metal-binding</keyword>
<keyword evidence="3 5" id="KW-0862">Zinc</keyword>
<feature type="region of interest" description="Disordered" evidence="6">
    <location>
        <begin position="1"/>
        <end position="29"/>
    </location>
</feature>
<keyword evidence="2" id="KW-0677">Repeat</keyword>
<dbReference type="FunFam" id="1.10.238.10:FF:000178">
    <property type="entry name" value="Calmodulin-2 A"/>
    <property type="match status" value="1"/>
</dbReference>
<dbReference type="GO" id="GO:0043226">
    <property type="term" value="C:organelle"/>
    <property type="evidence" value="ECO:0007669"/>
    <property type="project" value="UniProtKB-ARBA"/>
</dbReference>
<keyword evidence="4" id="KW-0106">Calcium</keyword>
<dbReference type="OrthoDB" id="26525at2759"/>
<evidence type="ECO:0000313" key="10">
    <source>
        <dbReference type="Proteomes" id="UP001149090"/>
    </source>
</evidence>
<feature type="domain" description="LIM zinc-binding" evidence="7">
    <location>
        <begin position="25"/>
        <end position="86"/>
    </location>
</feature>
<dbReference type="InterPro" id="IPR050145">
    <property type="entry name" value="Centrin_CML-like"/>
</dbReference>
<dbReference type="SUPFAM" id="SSF47473">
    <property type="entry name" value="EF-hand"/>
    <property type="match status" value="1"/>
</dbReference>
<accession>A0A9Q0RAI6</accession>
<evidence type="ECO:0000256" key="1">
    <source>
        <dbReference type="ARBA" id="ARBA00022723"/>
    </source>
</evidence>
<evidence type="ECO:0000259" key="7">
    <source>
        <dbReference type="PROSITE" id="PS50023"/>
    </source>
</evidence>
<dbReference type="EMBL" id="JAPDFW010000077">
    <property type="protein sequence ID" value="KAJ5073119.1"/>
    <property type="molecule type" value="Genomic_DNA"/>
</dbReference>
<dbReference type="Proteomes" id="UP001149090">
    <property type="component" value="Unassembled WGS sequence"/>
</dbReference>
<dbReference type="InterPro" id="IPR018247">
    <property type="entry name" value="EF_Hand_1_Ca_BS"/>
</dbReference>
<organism evidence="9 10">
    <name type="scientific">Anaeramoeba ignava</name>
    <name type="common">Anaerobic marine amoeba</name>
    <dbReference type="NCBI Taxonomy" id="1746090"/>
    <lineage>
        <taxon>Eukaryota</taxon>
        <taxon>Metamonada</taxon>
        <taxon>Anaeramoebidae</taxon>
        <taxon>Anaeramoeba</taxon>
    </lineage>
</organism>
<keyword evidence="5" id="KW-0440">LIM domain</keyword>
<dbReference type="PROSITE" id="PS00018">
    <property type="entry name" value="EF_HAND_1"/>
    <property type="match status" value="2"/>
</dbReference>
<evidence type="ECO:0000313" key="9">
    <source>
        <dbReference type="EMBL" id="KAJ5073119.1"/>
    </source>
</evidence>
<feature type="domain" description="EF-hand" evidence="8">
    <location>
        <begin position="203"/>
        <end position="234"/>
    </location>
</feature>
<evidence type="ECO:0000256" key="3">
    <source>
        <dbReference type="ARBA" id="ARBA00022833"/>
    </source>
</evidence>
<keyword evidence="10" id="KW-1185">Reference proteome</keyword>